<reference evidence="2" key="2">
    <citation type="submission" date="2021-09" db="EMBL/GenBank/DDBJ databases">
        <authorList>
            <person name="Jia N."/>
            <person name="Wang J."/>
            <person name="Shi W."/>
            <person name="Du L."/>
            <person name="Sun Y."/>
            <person name="Zhan W."/>
            <person name="Jiang J."/>
            <person name="Wang Q."/>
            <person name="Zhang B."/>
            <person name="Ji P."/>
            <person name="Sakyi L.B."/>
            <person name="Cui X."/>
            <person name="Yuan T."/>
            <person name="Jiang B."/>
            <person name="Yang W."/>
            <person name="Lam T.T.-Y."/>
            <person name="Chang Q."/>
            <person name="Ding S."/>
            <person name="Wang X."/>
            <person name="Zhu J."/>
            <person name="Ruan X."/>
            <person name="Zhao L."/>
            <person name="Wei J."/>
            <person name="Que T."/>
            <person name="Du C."/>
            <person name="Cheng J."/>
            <person name="Dai P."/>
            <person name="Han X."/>
            <person name="Huang E."/>
            <person name="Gao Y."/>
            <person name="Liu J."/>
            <person name="Shao H."/>
            <person name="Ye R."/>
            <person name="Li L."/>
            <person name="Wei W."/>
            <person name="Wang X."/>
            <person name="Wang C."/>
            <person name="Huo Q."/>
            <person name="Li W."/>
            <person name="Guo W."/>
            <person name="Chen H."/>
            <person name="Chen S."/>
            <person name="Zhou L."/>
            <person name="Zhou L."/>
            <person name="Ni X."/>
            <person name="Tian J."/>
            <person name="Zhou Y."/>
            <person name="Sheng Y."/>
            <person name="Liu T."/>
            <person name="Pan Y."/>
            <person name="Xia L."/>
            <person name="Li J."/>
            <person name="Zhao F."/>
            <person name="Cao W."/>
        </authorList>
    </citation>
    <scope>NUCLEOTIDE SEQUENCE</scope>
    <source>
        <strain evidence="2">Rsan-2018</strain>
        <tissue evidence="2">Larvae</tissue>
    </source>
</reference>
<evidence type="ECO:0000313" key="2">
    <source>
        <dbReference type="EMBL" id="KAH7972098.1"/>
    </source>
</evidence>
<keyword evidence="3" id="KW-1185">Reference proteome</keyword>
<reference evidence="2" key="1">
    <citation type="journal article" date="2020" name="Cell">
        <title>Large-Scale Comparative Analyses of Tick Genomes Elucidate Their Genetic Diversity and Vector Capacities.</title>
        <authorList>
            <consortium name="Tick Genome and Microbiome Consortium (TIGMIC)"/>
            <person name="Jia N."/>
            <person name="Wang J."/>
            <person name="Shi W."/>
            <person name="Du L."/>
            <person name="Sun Y."/>
            <person name="Zhan W."/>
            <person name="Jiang J.F."/>
            <person name="Wang Q."/>
            <person name="Zhang B."/>
            <person name="Ji P."/>
            <person name="Bell-Sakyi L."/>
            <person name="Cui X.M."/>
            <person name="Yuan T.T."/>
            <person name="Jiang B.G."/>
            <person name="Yang W.F."/>
            <person name="Lam T.T."/>
            <person name="Chang Q.C."/>
            <person name="Ding S.J."/>
            <person name="Wang X.J."/>
            <person name="Zhu J.G."/>
            <person name="Ruan X.D."/>
            <person name="Zhao L."/>
            <person name="Wei J.T."/>
            <person name="Ye R.Z."/>
            <person name="Que T.C."/>
            <person name="Du C.H."/>
            <person name="Zhou Y.H."/>
            <person name="Cheng J.X."/>
            <person name="Dai P.F."/>
            <person name="Guo W.B."/>
            <person name="Han X.H."/>
            <person name="Huang E.J."/>
            <person name="Li L.F."/>
            <person name="Wei W."/>
            <person name="Gao Y.C."/>
            <person name="Liu J.Z."/>
            <person name="Shao H.Z."/>
            <person name="Wang X."/>
            <person name="Wang C.C."/>
            <person name="Yang T.C."/>
            <person name="Huo Q.B."/>
            <person name="Li W."/>
            <person name="Chen H.Y."/>
            <person name="Chen S.E."/>
            <person name="Zhou L.G."/>
            <person name="Ni X.B."/>
            <person name="Tian J.H."/>
            <person name="Sheng Y."/>
            <person name="Liu T."/>
            <person name="Pan Y.S."/>
            <person name="Xia L.Y."/>
            <person name="Li J."/>
            <person name="Zhao F."/>
            <person name="Cao W.C."/>
        </authorList>
    </citation>
    <scope>NUCLEOTIDE SEQUENCE</scope>
    <source>
        <strain evidence="2">Rsan-2018</strain>
    </source>
</reference>
<accession>A0A9D4QAI0</accession>
<sequence>MSTNGLFTLRVPIDGIPTDVTPVIDEDGVRVVLGDGFAYRTPDGTVISVVFQEEETDAVPSRNPDSGTPAALGPCGTLGTAPTREHSGSPEPELWSS</sequence>
<comment type="caution">
    <text evidence="2">The sequence shown here is derived from an EMBL/GenBank/DDBJ whole genome shotgun (WGS) entry which is preliminary data.</text>
</comment>
<dbReference type="Proteomes" id="UP000821837">
    <property type="component" value="Chromosome 11"/>
</dbReference>
<dbReference type="EMBL" id="JABSTV010001247">
    <property type="protein sequence ID" value="KAH7972098.1"/>
    <property type="molecule type" value="Genomic_DNA"/>
</dbReference>
<feature type="region of interest" description="Disordered" evidence="1">
    <location>
        <begin position="55"/>
        <end position="97"/>
    </location>
</feature>
<organism evidence="2 3">
    <name type="scientific">Rhipicephalus sanguineus</name>
    <name type="common">Brown dog tick</name>
    <name type="synonym">Ixodes sanguineus</name>
    <dbReference type="NCBI Taxonomy" id="34632"/>
    <lineage>
        <taxon>Eukaryota</taxon>
        <taxon>Metazoa</taxon>
        <taxon>Ecdysozoa</taxon>
        <taxon>Arthropoda</taxon>
        <taxon>Chelicerata</taxon>
        <taxon>Arachnida</taxon>
        <taxon>Acari</taxon>
        <taxon>Parasitiformes</taxon>
        <taxon>Ixodida</taxon>
        <taxon>Ixodoidea</taxon>
        <taxon>Ixodidae</taxon>
        <taxon>Rhipicephalinae</taxon>
        <taxon>Rhipicephalus</taxon>
        <taxon>Rhipicephalus</taxon>
    </lineage>
</organism>
<evidence type="ECO:0000256" key="1">
    <source>
        <dbReference type="SAM" id="MobiDB-lite"/>
    </source>
</evidence>
<gene>
    <name evidence="2" type="ORF">HPB52_006518</name>
</gene>
<evidence type="ECO:0000313" key="3">
    <source>
        <dbReference type="Proteomes" id="UP000821837"/>
    </source>
</evidence>
<proteinExistence type="predicted"/>
<name>A0A9D4QAI0_RHISA</name>
<dbReference type="AlphaFoldDB" id="A0A9D4QAI0"/>
<protein>
    <submittedName>
        <fullName evidence="2">Uncharacterized protein</fullName>
    </submittedName>
</protein>